<proteinExistence type="predicted"/>
<comment type="caution">
    <text evidence="2">The sequence shown here is derived from an EMBL/GenBank/DDBJ whole genome shotgun (WGS) entry which is preliminary data.</text>
</comment>
<dbReference type="InterPro" id="IPR014729">
    <property type="entry name" value="Rossmann-like_a/b/a_fold"/>
</dbReference>
<feature type="domain" description="DUF218" evidence="1">
    <location>
        <begin position="3"/>
        <end position="62"/>
    </location>
</feature>
<accession>A0A9W6GP93</accession>
<keyword evidence="3" id="KW-1185">Reference proteome</keyword>
<dbReference type="Pfam" id="PF02698">
    <property type="entry name" value="DUF218"/>
    <property type="match status" value="1"/>
</dbReference>
<evidence type="ECO:0000313" key="3">
    <source>
        <dbReference type="Proteomes" id="UP001144471"/>
    </source>
</evidence>
<dbReference type="EMBL" id="BSDY01000047">
    <property type="protein sequence ID" value="GLI58333.1"/>
    <property type="molecule type" value="Genomic_DNA"/>
</dbReference>
<dbReference type="CDD" id="cd06259">
    <property type="entry name" value="YdcF-like"/>
    <property type="match status" value="1"/>
</dbReference>
<dbReference type="Proteomes" id="UP001144471">
    <property type="component" value="Unassembled WGS sequence"/>
</dbReference>
<dbReference type="Gene3D" id="3.40.50.620">
    <property type="entry name" value="HUPs"/>
    <property type="match status" value="1"/>
</dbReference>
<evidence type="ECO:0000313" key="2">
    <source>
        <dbReference type="EMBL" id="GLI58333.1"/>
    </source>
</evidence>
<reference evidence="2" key="1">
    <citation type="submission" date="2022-12" db="EMBL/GenBank/DDBJ databases">
        <title>Reference genome sequencing for broad-spectrum identification of bacterial and archaeal isolates by mass spectrometry.</title>
        <authorList>
            <person name="Sekiguchi Y."/>
            <person name="Tourlousse D.M."/>
        </authorList>
    </citation>
    <scope>NUCLEOTIDE SEQUENCE</scope>
    <source>
        <strain evidence="2">10succ1</strain>
    </source>
</reference>
<organism evidence="2 3">
    <name type="scientific">Propionigenium maris DSM 9537</name>
    <dbReference type="NCBI Taxonomy" id="1123000"/>
    <lineage>
        <taxon>Bacteria</taxon>
        <taxon>Fusobacteriati</taxon>
        <taxon>Fusobacteriota</taxon>
        <taxon>Fusobacteriia</taxon>
        <taxon>Fusobacteriales</taxon>
        <taxon>Fusobacteriaceae</taxon>
        <taxon>Propionigenium</taxon>
    </lineage>
</organism>
<dbReference type="InterPro" id="IPR003848">
    <property type="entry name" value="DUF218"/>
</dbReference>
<gene>
    <name evidence="2" type="ORF">PM10SUCC1_38470</name>
</gene>
<dbReference type="RefSeq" id="WP_281838112.1">
    <property type="nucleotide sequence ID" value="NZ_BSDY01000047.1"/>
</dbReference>
<sequence length="108" mass="12249">MEKGISPEKVHMDDQAKDTFENATYSSMRLKEIGAENVTLITSASHIRRGLSVFKEATLNEGMDLEFTNLVYLDYDSVEEAQKVSQSEHLVVYRDLMRTSGIWAYPGI</sequence>
<dbReference type="AlphaFoldDB" id="A0A9W6GP93"/>
<protein>
    <recommendedName>
        <fullName evidence="1">DUF218 domain-containing protein</fullName>
    </recommendedName>
</protein>
<name>A0A9W6GP93_9FUSO</name>
<evidence type="ECO:0000259" key="1">
    <source>
        <dbReference type="Pfam" id="PF02698"/>
    </source>
</evidence>